<keyword evidence="2" id="KW-0178">Competence</keyword>
<evidence type="ECO:0000256" key="1">
    <source>
        <dbReference type="ARBA" id="ARBA00004241"/>
    </source>
</evidence>
<keyword evidence="3" id="KW-1133">Transmembrane helix</keyword>
<proteinExistence type="predicted"/>
<comment type="subcellular location">
    <subcellularLocation>
        <location evidence="1">Cell surface</location>
    </subcellularLocation>
</comment>
<dbReference type="AlphaFoldDB" id="A0A177KST0"/>
<dbReference type="InterPro" id="IPR012902">
    <property type="entry name" value="N_methyl_site"/>
</dbReference>
<evidence type="ECO:0000313" key="5">
    <source>
        <dbReference type="Proteomes" id="UP000077271"/>
    </source>
</evidence>
<accession>A0A177KST0</accession>
<evidence type="ECO:0008006" key="6">
    <source>
        <dbReference type="Google" id="ProtNLM"/>
    </source>
</evidence>
<evidence type="ECO:0000256" key="2">
    <source>
        <dbReference type="ARBA" id="ARBA00023287"/>
    </source>
</evidence>
<dbReference type="Pfam" id="PF07963">
    <property type="entry name" value="N_methyl"/>
    <property type="match status" value="1"/>
</dbReference>
<reference evidence="4 5" key="1">
    <citation type="submission" date="2016-01" db="EMBL/GenBank/DDBJ databases">
        <title>Investigation of taxonomic status of Bacillus aminovorans.</title>
        <authorList>
            <person name="Verma A."/>
            <person name="Pal Y."/>
            <person name="Krishnamurthi S."/>
        </authorList>
    </citation>
    <scope>NUCLEOTIDE SEQUENCE [LARGE SCALE GENOMIC DNA]</scope>
    <source>
        <strain evidence="4 5">DSM 4337</strain>
    </source>
</reference>
<dbReference type="RefSeq" id="WP_018393915.1">
    <property type="nucleotide sequence ID" value="NZ_LQWZ01000023.1"/>
</dbReference>
<sequence length="147" mass="17331">MKHKEGGFTLLEMMLVLTVFMACFGAVLIPILNVTNEVNEQQFFNQLERDLFEAQSYAILNNVHVKVNFYESGQHKYTISTYEYPRYILAERDIPAYFIPVKGSMMDIMFQKTGMTNRFGTVYFKSEEKRTKLIFLIGRGRFYFLEE</sequence>
<gene>
    <name evidence="4" type="ORF">AWH48_04860</name>
</gene>
<feature type="transmembrane region" description="Helical" evidence="3">
    <location>
        <begin position="12"/>
        <end position="32"/>
    </location>
</feature>
<dbReference type="InterPro" id="IPR045584">
    <property type="entry name" value="Pilin-like"/>
</dbReference>
<evidence type="ECO:0000256" key="3">
    <source>
        <dbReference type="SAM" id="Phobius"/>
    </source>
</evidence>
<dbReference type="PIRSF" id="PIRSF021292">
    <property type="entry name" value="Competence_ComGD"/>
    <property type="match status" value="1"/>
</dbReference>
<protein>
    <recommendedName>
        <fullName evidence="6">Competence protein ComG</fullName>
    </recommendedName>
</protein>
<dbReference type="Proteomes" id="UP000077271">
    <property type="component" value="Unassembled WGS sequence"/>
</dbReference>
<name>A0A177KST0_9BACI</name>
<dbReference type="NCBIfam" id="NF040982">
    <property type="entry name" value="ComGD"/>
    <property type="match status" value="1"/>
</dbReference>
<dbReference type="PROSITE" id="PS51257">
    <property type="entry name" value="PROKAR_LIPOPROTEIN"/>
    <property type="match status" value="1"/>
</dbReference>
<comment type="caution">
    <text evidence="4">The sequence shown here is derived from an EMBL/GenBank/DDBJ whole genome shotgun (WGS) entry which is preliminary data.</text>
</comment>
<dbReference type="GO" id="GO:0009986">
    <property type="term" value="C:cell surface"/>
    <property type="evidence" value="ECO:0007669"/>
    <property type="project" value="UniProtKB-SubCell"/>
</dbReference>
<dbReference type="GO" id="GO:0030420">
    <property type="term" value="P:establishment of competence for transformation"/>
    <property type="evidence" value="ECO:0007669"/>
    <property type="project" value="UniProtKB-KW"/>
</dbReference>
<keyword evidence="3" id="KW-0812">Transmembrane</keyword>
<dbReference type="SUPFAM" id="SSF54523">
    <property type="entry name" value="Pili subunits"/>
    <property type="match status" value="1"/>
</dbReference>
<organism evidence="4 5">
    <name type="scientific">Domibacillus aminovorans</name>
    <dbReference type="NCBI Taxonomy" id="29332"/>
    <lineage>
        <taxon>Bacteria</taxon>
        <taxon>Bacillati</taxon>
        <taxon>Bacillota</taxon>
        <taxon>Bacilli</taxon>
        <taxon>Bacillales</taxon>
        <taxon>Bacillaceae</taxon>
        <taxon>Domibacillus</taxon>
    </lineage>
</organism>
<evidence type="ECO:0000313" key="4">
    <source>
        <dbReference type="EMBL" id="OAH56005.1"/>
    </source>
</evidence>
<dbReference type="NCBIfam" id="TIGR02532">
    <property type="entry name" value="IV_pilin_GFxxxE"/>
    <property type="match status" value="1"/>
</dbReference>
<dbReference type="InterPro" id="IPR016785">
    <property type="entry name" value="ComGD"/>
</dbReference>
<dbReference type="EMBL" id="LQWZ01000023">
    <property type="protein sequence ID" value="OAH56005.1"/>
    <property type="molecule type" value="Genomic_DNA"/>
</dbReference>
<keyword evidence="3" id="KW-0472">Membrane</keyword>
<dbReference type="OrthoDB" id="1653576at2"/>